<keyword evidence="4" id="KW-0732">Signal</keyword>
<proteinExistence type="predicted"/>
<dbReference type="Proteomes" id="UP000828390">
    <property type="component" value="Unassembled WGS sequence"/>
</dbReference>
<dbReference type="SUPFAM" id="SSF49842">
    <property type="entry name" value="TNF-like"/>
    <property type="match status" value="1"/>
</dbReference>
<evidence type="ECO:0000256" key="3">
    <source>
        <dbReference type="SAM" id="Coils"/>
    </source>
</evidence>
<evidence type="ECO:0000256" key="1">
    <source>
        <dbReference type="ARBA" id="ARBA00004613"/>
    </source>
</evidence>
<comment type="subcellular location">
    <subcellularLocation>
        <location evidence="1">Secreted</location>
    </subcellularLocation>
</comment>
<dbReference type="InterPro" id="IPR050392">
    <property type="entry name" value="Collagen/C1q_domain"/>
</dbReference>
<evidence type="ECO:0000256" key="4">
    <source>
        <dbReference type="SAM" id="SignalP"/>
    </source>
</evidence>
<sequence length="230" mass="25544">MHVRGFINIMTTSVIVLILLSLVHLEAQSIDVIADRFERLENALVKMSEQLNDERLARKHLENQLAEERRRHFQSRQVAEGTEIAFYAHVSQYIPHQGAGQVIRFDQVITSIDSTNSAAGYSAVTGIFTAPVDGLYVFSTTLMTHEDHAAHYMIYKENTAVCTLLVNGSNGHQYDSASCNVVLVLTKGQSVSVRHFESIDHALEGAYYGGQSTFSGFLLMQHYPASPILG</sequence>
<name>A0A9D4FWS7_DREPO</name>
<reference evidence="6" key="1">
    <citation type="journal article" date="2019" name="bioRxiv">
        <title>The Genome of the Zebra Mussel, Dreissena polymorpha: A Resource for Invasive Species Research.</title>
        <authorList>
            <person name="McCartney M.A."/>
            <person name="Auch B."/>
            <person name="Kono T."/>
            <person name="Mallez S."/>
            <person name="Zhang Y."/>
            <person name="Obille A."/>
            <person name="Becker A."/>
            <person name="Abrahante J.E."/>
            <person name="Garbe J."/>
            <person name="Badalamenti J.P."/>
            <person name="Herman A."/>
            <person name="Mangelson H."/>
            <person name="Liachko I."/>
            <person name="Sullivan S."/>
            <person name="Sone E.D."/>
            <person name="Koren S."/>
            <person name="Silverstein K.A.T."/>
            <person name="Beckman K.B."/>
            <person name="Gohl D.M."/>
        </authorList>
    </citation>
    <scope>NUCLEOTIDE SEQUENCE</scope>
    <source>
        <strain evidence="6">Duluth1</strain>
        <tissue evidence="6">Whole animal</tissue>
    </source>
</reference>
<evidence type="ECO:0000313" key="7">
    <source>
        <dbReference type="Proteomes" id="UP000828390"/>
    </source>
</evidence>
<dbReference type="AlphaFoldDB" id="A0A9D4FWS7"/>
<comment type="caution">
    <text evidence="6">The sequence shown here is derived from an EMBL/GenBank/DDBJ whole genome shotgun (WGS) entry which is preliminary data.</text>
</comment>
<accession>A0A9D4FWS7</accession>
<feature type="domain" description="C1q" evidence="5">
    <location>
        <begin position="79"/>
        <end position="225"/>
    </location>
</feature>
<dbReference type="PROSITE" id="PS50871">
    <property type="entry name" value="C1Q"/>
    <property type="match status" value="1"/>
</dbReference>
<dbReference type="Gene3D" id="2.60.120.40">
    <property type="match status" value="1"/>
</dbReference>
<dbReference type="GO" id="GO:0005576">
    <property type="term" value="C:extracellular region"/>
    <property type="evidence" value="ECO:0007669"/>
    <property type="project" value="UniProtKB-SubCell"/>
</dbReference>
<protein>
    <recommendedName>
        <fullName evidence="5">C1q domain-containing protein</fullName>
    </recommendedName>
</protein>
<keyword evidence="2" id="KW-0964">Secreted</keyword>
<evidence type="ECO:0000313" key="6">
    <source>
        <dbReference type="EMBL" id="KAH3805786.1"/>
    </source>
</evidence>
<dbReference type="EMBL" id="JAIWYP010000006">
    <property type="protein sequence ID" value="KAH3805786.1"/>
    <property type="molecule type" value="Genomic_DNA"/>
</dbReference>
<dbReference type="PANTHER" id="PTHR15427:SF50">
    <property type="entry name" value="COMPLEMENT C1Q TUMOR NECROSIS FACTOR-RELATED PROTEIN 2-LIKE"/>
    <property type="match status" value="1"/>
</dbReference>
<feature type="coiled-coil region" evidence="3">
    <location>
        <begin position="30"/>
        <end position="71"/>
    </location>
</feature>
<gene>
    <name evidence="6" type="ORF">DPMN_134094</name>
</gene>
<feature type="chain" id="PRO_5039241971" description="C1q domain-containing protein" evidence="4">
    <location>
        <begin position="28"/>
        <end position="230"/>
    </location>
</feature>
<feature type="signal peptide" evidence="4">
    <location>
        <begin position="1"/>
        <end position="27"/>
    </location>
</feature>
<dbReference type="InterPro" id="IPR008983">
    <property type="entry name" value="Tumour_necrosis_fac-like_dom"/>
</dbReference>
<dbReference type="PANTHER" id="PTHR15427">
    <property type="entry name" value="EMILIN ELASTIN MICROFIBRIL INTERFACE-LOCATED PROTEIN ELASTIN MICROFIBRIL INTERFACER"/>
    <property type="match status" value="1"/>
</dbReference>
<reference evidence="6" key="2">
    <citation type="submission" date="2020-11" db="EMBL/GenBank/DDBJ databases">
        <authorList>
            <person name="McCartney M.A."/>
            <person name="Auch B."/>
            <person name="Kono T."/>
            <person name="Mallez S."/>
            <person name="Becker A."/>
            <person name="Gohl D.M."/>
            <person name="Silverstein K.A.T."/>
            <person name="Koren S."/>
            <person name="Bechman K.B."/>
            <person name="Herman A."/>
            <person name="Abrahante J.E."/>
            <person name="Garbe J."/>
        </authorList>
    </citation>
    <scope>NUCLEOTIDE SEQUENCE</scope>
    <source>
        <strain evidence="6">Duluth1</strain>
        <tissue evidence="6">Whole animal</tissue>
    </source>
</reference>
<dbReference type="Pfam" id="PF00386">
    <property type="entry name" value="C1q"/>
    <property type="match status" value="1"/>
</dbReference>
<organism evidence="6 7">
    <name type="scientific">Dreissena polymorpha</name>
    <name type="common">Zebra mussel</name>
    <name type="synonym">Mytilus polymorpha</name>
    <dbReference type="NCBI Taxonomy" id="45954"/>
    <lineage>
        <taxon>Eukaryota</taxon>
        <taxon>Metazoa</taxon>
        <taxon>Spiralia</taxon>
        <taxon>Lophotrochozoa</taxon>
        <taxon>Mollusca</taxon>
        <taxon>Bivalvia</taxon>
        <taxon>Autobranchia</taxon>
        <taxon>Heteroconchia</taxon>
        <taxon>Euheterodonta</taxon>
        <taxon>Imparidentia</taxon>
        <taxon>Neoheterodontei</taxon>
        <taxon>Myida</taxon>
        <taxon>Dreissenoidea</taxon>
        <taxon>Dreissenidae</taxon>
        <taxon>Dreissena</taxon>
    </lineage>
</organism>
<keyword evidence="7" id="KW-1185">Reference proteome</keyword>
<evidence type="ECO:0000259" key="5">
    <source>
        <dbReference type="PROSITE" id="PS50871"/>
    </source>
</evidence>
<keyword evidence="3" id="KW-0175">Coiled coil</keyword>
<evidence type="ECO:0000256" key="2">
    <source>
        <dbReference type="ARBA" id="ARBA00022525"/>
    </source>
</evidence>
<dbReference type="InterPro" id="IPR001073">
    <property type="entry name" value="C1q_dom"/>
</dbReference>
<dbReference type="SMART" id="SM00110">
    <property type="entry name" value="C1Q"/>
    <property type="match status" value="1"/>
</dbReference>